<keyword evidence="6" id="KW-1185">Reference proteome</keyword>
<dbReference type="PANTHER" id="PTHR45339">
    <property type="entry name" value="HYBRID SIGNAL TRANSDUCTION HISTIDINE KINASE J"/>
    <property type="match status" value="1"/>
</dbReference>
<evidence type="ECO:0000313" key="6">
    <source>
        <dbReference type="Proteomes" id="UP000003089"/>
    </source>
</evidence>
<dbReference type="AlphaFoldDB" id="I8XIF7"/>
<dbReference type="STRING" id="997884.HMPREF1068_02406"/>
<evidence type="ECO:0000313" key="5">
    <source>
        <dbReference type="EMBL" id="EIY49847.1"/>
    </source>
</evidence>
<dbReference type="Proteomes" id="UP000003089">
    <property type="component" value="Unassembled WGS sequence"/>
</dbReference>
<feature type="domain" description="Response regulatory" evidence="4">
    <location>
        <begin position="2"/>
        <end position="114"/>
    </location>
</feature>
<dbReference type="EMBL" id="AGXS01000016">
    <property type="protein sequence ID" value="EIY49847.1"/>
    <property type="molecule type" value="Genomic_DNA"/>
</dbReference>
<evidence type="ECO:0000256" key="2">
    <source>
        <dbReference type="ARBA" id="ARBA00023012"/>
    </source>
</evidence>
<dbReference type="InterPro" id="IPR001789">
    <property type="entry name" value="Sig_transdc_resp-reg_receiver"/>
</dbReference>
<dbReference type="SUPFAM" id="SSF52172">
    <property type="entry name" value="CheY-like"/>
    <property type="match status" value="1"/>
</dbReference>
<dbReference type="eggNOG" id="COG0745">
    <property type="taxonomic scope" value="Bacteria"/>
</dbReference>
<accession>I8XIF7</accession>
<evidence type="ECO:0000259" key="4">
    <source>
        <dbReference type="PROSITE" id="PS50110"/>
    </source>
</evidence>
<dbReference type="CDD" id="cd17546">
    <property type="entry name" value="REC_hyHK_CKI1_RcsC-like"/>
    <property type="match status" value="1"/>
</dbReference>
<comment type="caution">
    <text evidence="5">The sequence shown here is derived from an EMBL/GenBank/DDBJ whole genome shotgun (WGS) entry which is preliminary data.</text>
</comment>
<sequence length="114" mass="12803">MKILIAEDNDSNYLLVRHILKDYNLTRALDGADAVWKARNESFDLILMDMKMPVMGGLEATRRIREFNAKVPIIALTANAFDSDKGSAIEAGCNAFLAKPLSKKQILEIFSTKW</sequence>
<keyword evidence="2" id="KW-0902">Two-component regulatory system</keyword>
<dbReference type="PROSITE" id="PS50110">
    <property type="entry name" value="RESPONSE_REGULATORY"/>
    <property type="match status" value="1"/>
</dbReference>
<dbReference type="PATRIC" id="fig|997884.3.peg.2471"/>
<keyword evidence="1 3" id="KW-0597">Phosphoprotein</keyword>
<dbReference type="HOGENOM" id="CLU_000445_69_12_10"/>
<protein>
    <recommendedName>
        <fullName evidence="4">Response regulatory domain-containing protein</fullName>
    </recommendedName>
</protein>
<evidence type="ECO:0000256" key="1">
    <source>
        <dbReference type="ARBA" id="ARBA00022553"/>
    </source>
</evidence>
<gene>
    <name evidence="5" type="ORF">HMPREF1068_02406</name>
</gene>
<proteinExistence type="predicted"/>
<dbReference type="GO" id="GO:0000160">
    <property type="term" value="P:phosphorelay signal transduction system"/>
    <property type="evidence" value="ECO:0007669"/>
    <property type="project" value="UniProtKB-KW"/>
</dbReference>
<dbReference type="PANTHER" id="PTHR45339:SF1">
    <property type="entry name" value="HYBRID SIGNAL TRANSDUCTION HISTIDINE KINASE J"/>
    <property type="match status" value="1"/>
</dbReference>
<reference evidence="5 6" key="1">
    <citation type="submission" date="2012-02" db="EMBL/GenBank/DDBJ databases">
        <title>The Genome Sequence of Bacteroides nordii CL02T12C05.</title>
        <authorList>
            <consortium name="The Broad Institute Genome Sequencing Platform"/>
            <person name="Earl A."/>
            <person name="Ward D."/>
            <person name="Feldgarden M."/>
            <person name="Gevers D."/>
            <person name="Zitomersky N.L."/>
            <person name="Coyne M.J."/>
            <person name="Comstock L.E."/>
            <person name="Young S.K."/>
            <person name="Zeng Q."/>
            <person name="Gargeya S."/>
            <person name="Fitzgerald M."/>
            <person name="Haas B."/>
            <person name="Abouelleil A."/>
            <person name="Alvarado L."/>
            <person name="Arachchi H.M."/>
            <person name="Berlin A."/>
            <person name="Chapman S.B."/>
            <person name="Gearin G."/>
            <person name="Goldberg J."/>
            <person name="Griggs A."/>
            <person name="Gujja S."/>
            <person name="Hansen M."/>
            <person name="Heiman D."/>
            <person name="Howarth C."/>
            <person name="Larimer J."/>
            <person name="Lui A."/>
            <person name="MacDonald P.J.P."/>
            <person name="McCowen C."/>
            <person name="Montmayeur A."/>
            <person name="Murphy C."/>
            <person name="Neiman D."/>
            <person name="Pearson M."/>
            <person name="Priest M."/>
            <person name="Roberts A."/>
            <person name="Saif S."/>
            <person name="Shea T."/>
            <person name="Sisk P."/>
            <person name="Stolte C."/>
            <person name="Sykes S."/>
            <person name="Wortman J."/>
            <person name="Nusbaum C."/>
            <person name="Birren B."/>
        </authorList>
    </citation>
    <scope>NUCLEOTIDE SEQUENCE [LARGE SCALE GENOMIC DNA]</scope>
    <source>
        <strain evidence="5 6">CL02T12C05</strain>
    </source>
</reference>
<dbReference type="InterPro" id="IPR011006">
    <property type="entry name" value="CheY-like_superfamily"/>
</dbReference>
<evidence type="ECO:0000256" key="3">
    <source>
        <dbReference type="PROSITE-ProRule" id="PRU00169"/>
    </source>
</evidence>
<organism evidence="5 6">
    <name type="scientific">Bacteroides nordii CL02T12C05</name>
    <dbReference type="NCBI Taxonomy" id="997884"/>
    <lineage>
        <taxon>Bacteria</taxon>
        <taxon>Pseudomonadati</taxon>
        <taxon>Bacteroidota</taxon>
        <taxon>Bacteroidia</taxon>
        <taxon>Bacteroidales</taxon>
        <taxon>Bacteroidaceae</taxon>
        <taxon>Bacteroides</taxon>
    </lineage>
</organism>
<dbReference type="SMART" id="SM00448">
    <property type="entry name" value="REC"/>
    <property type="match status" value="1"/>
</dbReference>
<dbReference type="Gene3D" id="3.40.50.2300">
    <property type="match status" value="1"/>
</dbReference>
<dbReference type="Pfam" id="PF00072">
    <property type="entry name" value="Response_reg"/>
    <property type="match status" value="1"/>
</dbReference>
<name>I8XIF7_9BACE</name>
<feature type="modified residue" description="4-aspartylphosphate" evidence="3">
    <location>
        <position position="49"/>
    </location>
</feature>